<feature type="non-terminal residue" evidence="2">
    <location>
        <position position="177"/>
    </location>
</feature>
<evidence type="ECO:0000313" key="2">
    <source>
        <dbReference type="EMBL" id="RKO84297.1"/>
    </source>
</evidence>
<dbReference type="PANTHER" id="PTHR31011">
    <property type="entry name" value="PROTEIN STB2-RELATED"/>
    <property type="match status" value="1"/>
</dbReference>
<organism evidence="2 3">
    <name type="scientific">Blyttiomyces helicus</name>
    <dbReference type="NCBI Taxonomy" id="388810"/>
    <lineage>
        <taxon>Eukaryota</taxon>
        <taxon>Fungi</taxon>
        <taxon>Fungi incertae sedis</taxon>
        <taxon>Chytridiomycota</taxon>
        <taxon>Chytridiomycota incertae sedis</taxon>
        <taxon>Chytridiomycetes</taxon>
        <taxon>Chytridiomycetes incertae sedis</taxon>
        <taxon>Blyttiomyces</taxon>
    </lineage>
</organism>
<name>A0A4V1IPU7_9FUNG</name>
<evidence type="ECO:0000313" key="3">
    <source>
        <dbReference type="Proteomes" id="UP000269721"/>
    </source>
</evidence>
<proteinExistence type="predicted"/>
<dbReference type="PANTHER" id="PTHR31011:SF2">
    <property type="entry name" value="PROTEIN STB2-RELATED"/>
    <property type="match status" value="1"/>
</dbReference>
<sequence length="177" mass="19414">MSYLPPSEAAREKFHRTTGIRESTAPFEVSVVLLGRMIQEALALLSLYSLDAIDGLLCDTTLNALQRFYVTSSVYKLCEDVEIEAKNWASPALFAALLEAVDAFRGKLRSLGYAVVKSTAKSEVDELRRQIKHFQKAQGLKTTMVFDPATLERITKLCARTAATSALQPVATTVAAL</sequence>
<dbReference type="InterPro" id="IPR038919">
    <property type="entry name" value="STB2/STB2"/>
</dbReference>
<dbReference type="EMBL" id="ML000270">
    <property type="protein sequence ID" value="RKO84297.1"/>
    <property type="molecule type" value="Genomic_DNA"/>
</dbReference>
<dbReference type="InterPro" id="IPR002477">
    <property type="entry name" value="Peptidoglycan-bd-like"/>
</dbReference>
<protein>
    <recommendedName>
        <fullName evidence="1">Peptidoglycan binding-like domain-containing protein</fullName>
    </recommendedName>
</protein>
<keyword evidence="3" id="KW-1185">Reference proteome</keyword>
<dbReference type="Proteomes" id="UP000269721">
    <property type="component" value="Unassembled WGS sequence"/>
</dbReference>
<gene>
    <name evidence="2" type="ORF">BDK51DRAFT_44459</name>
</gene>
<dbReference type="OrthoDB" id="19806at2759"/>
<reference evidence="3" key="1">
    <citation type="journal article" date="2018" name="Nat. Microbiol.">
        <title>Leveraging single-cell genomics to expand the fungal tree of life.</title>
        <authorList>
            <person name="Ahrendt S.R."/>
            <person name="Quandt C.A."/>
            <person name="Ciobanu D."/>
            <person name="Clum A."/>
            <person name="Salamov A."/>
            <person name="Andreopoulos B."/>
            <person name="Cheng J.F."/>
            <person name="Woyke T."/>
            <person name="Pelin A."/>
            <person name="Henrissat B."/>
            <person name="Reynolds N.K."/>
            <person name="Benny G.L."/>
            <person name="Smith M.E."/>
            <person name="James T.Y."/>
            <person name="Grigoriev I.V."/>
        </authorList>
    </citation>
    <scope>NUCLEOTIDE SEQUENCE [LARGE SCALE GENOMIC DNA]</scope>
</reference>
<dbReference type="AlphaFoldDB" id="A0A4V1IPU7"/>
<dbReference type="Pfam" id="PF01471">
    <property type="entry name" value="PG_binding_1"/>
    <property type="match status" value="1"/>
</dbReference>
<evidence type="ECO:0000259" key="1">
    <source>
        <dbReference type="Pfam" id="PF01471"/>
    </source>
</evidence>
<feature type="domain" description="Peptidoglycan binding-like" evidence="1">
    <location>
        <begin position="100"/>
        <end position="153"/>
    </location>
</feature>
<dbReference type="GO" id="GO:0070822">
    <property type="term" value="C:Sin3-type complex"/>
    <property type="evidence" value="ECO:0007669"/>
    <property type="project" value="TreeGrafter"/>
</dbReference>
<accession>A0A4V1IPU7</accession>